<feature type="compositionally biased region" description="Low complexity" evidence="1">
    <location>
        <begin position="122"/>
        <end position="140"/>
    </location>
</feature>
<dbReference type="Proteomes" id="UP000821837">
    <property type="component" value="Chromosome 10"/>
</dbReference>
<evidence type="ECO:0000313" key="2">
    <source>
        <dbReference type="EMBL" id="KAH7976206.1"/>
    </source>
</evidence>
<organism evidence="2 3">
    <name type="scientific">Rhipicephalus sanguineus</name>
    <name type="common">Brown dog tick</name>
    <name type="synonym">Ixodes sanguineus</name>
    <dbReference type="NCBI Taxonomy" id="34632"/>
    <lineage>
        <taxon>Eukaryota</taxon>
        <taxon>Metazoa</taxon>
        <taxon>Ecdysozoa</taxon>
        <taxon>Arthropoda</taxon>
        <taxon>Chelicerata</taxon>
        <taxon>Arachnida</taxon>
        <taxon>Acari</taxon>
        <taxon>Parasitiformes</taxon>
        <taxon>Ixodida</taxon>
        <taxon>Ixodoidea</taxon>
        <taxon>Ixodidae</taxon>
        <taxon>Rhipicephalinae</taxon>
        <taxon>Rhipicephalus</taxon>
        <taxon>Rhipicephalus</taxon>
    </lineage>
</organism>
<gene>
    <name evidence="2" type="ORF">HPB52_009856</name>
</gene>
<proteinExistence type="predicted"/>
<reference evidence="2" key="1">
    <citation type="journal article" date="2020" name="Cell">
        <title>Large-Scale Comparative Analyses of Tick Genomes Elucidate Their Genetic Diversity and Vector Capacities.</title>
        <authorList>
            <consortium name="Tick Genome and Microbiome Consortium (TIGMIC)"/>
            <person name="Jia N."/>
            <person name="Wang J."/>
            <person name="Shi W."/>
            <person name="Du L."/>
            <person name="Sun Y."/>
            <person name="Zhan W."/>
            <person name="Jiang J.F."/>
            <person name="Wang Q."/>
            <person name="Zhang B."/>
            <person name="Ji P."/>
            <person name="Bell-Sakyi L."/>
            <person name="Cui X.M."/>
            <person name="Yuan T.T."/>
            <person name="Jiang B.G."/>
            <person name="Yang W.F."/>
            <person name="Lam T.T."/>
            <person name="Chang Q.C."/>
            <person name="Ding S.J."/>
            <person name="Wang X.J."/>
            <person name="Zhu J.G."/>
            <person name="Ruan X.D."/>
            <person name="Zhao L."/>
            <person name="Wei J.T."/>
            <person name="Ye R.Z."/>
            <person name="Que T.C."/>
            <person name="Du C.H."/>
            <person name="Zhou Y.H."/>
            <person name="Cheng J.X."/>
            <person name="Dai P.F."/>
            <person name="Guo W.B."/>
            <person name="Han X.H."/>
            <person name="Huang E.J."/>
            <person name="Li L.F."/>
            <person name="Wei W."/>
            <person name="Gao Y.C."/>
            <person name="Liu J.Z."/>
            <person name="Shao H.Z."/>
            <person name="Wang X."/>
            <person name="Wang C.C."/>
            <person name="Yang T.C."/>
            <person name="Huo Q.B."/>
            <person name="Li W."/>
            <person name="Chen H.Y."/>
            <person name="Chen S.E."/>
            <person name="Zhou L.G."/>
            <person name="Ni X.B."/>
            <person name="Tian J.H."/>
            <person name="Sheng Y."/>
            <person name="Liu T."/>
            <person name="Pan Y.S."/>
            <person name="Xia L.Y."/>
            <person name="Li J."/>
            <person name="Zhao F."/>
            <person name="Cao W.C."/>
        </authorList>
    </citation>
    <scope>NUCLEOTIDE SEQUENCE</scope>
    <source>
        <strain evidence="2">Rsan-2018</strain>
    </source>
</reference>
<feature type="region of interest" description="Disordered" evidence="1">
    <location>
        <begin position="25"/>
        <end position="178"/>
    </location>
</feature>
<feature type="compositionally biased region" description="Basic residues" evidence="1">
    <location>
        <begin position="42"/>
        <end position="57"/>
    </location>
</feature>
<sequence>MATTERSAPFRAVVLETPITPLPVLSQGCTQRQPPRTSRCFNTRRRLRTSASSHRHLLQTLPKNHTQDATPHPTPAASPISPDPTSAPTADDPVCASRRPVTTIEQHASTSLHSGSVGRTYANDSVASDASHAASSSSANPPTIEESPSTDNGTVHIEESDSSSSEKPLQIEEDATPSEVSWEVSPFWCPPPFEVPASSVTEFPAAAWKHAAATGPLRTPMRPRKPRSSGASPGRKKRLNRCGARSPAPAPTESSPALPVPSETRGGVGRNISVSASYDCAVGASHCGGLGQRRQRASAQRARSSDLRLQVLTTDCDSAELNDPTAMVLRSRWLEVSERRARTSAVQELVKTPCSSVLRDLKGGSGRDGFRNALARDCPTVRAAKANLVRKENADSDSVVGVEMIAQENAVKAPIFHSIETIDLACGQSQFQGSIDSGAEISVIRRAVVPGYQPTGTSLKLTGAFGEQAVAELAYVPLRLIGKPRYIGREESDKGILCAVTDKLASGVDALITPDTYEQLLEETAVVHERPVVEKAQPEAKEHDVYATQWRRRYWAEQCGACDSYKQNRAAGECRGSARISAGFGGVFLEACLRKRVVVLAGTSPSAPRTTVRWAQAIAGDSDSDGSERLLNELGAQIYDFKCSPRTVTLPS</sequence>
<feature type="compositionally biased region" description="Low complexity" evidence="1">
    <location>
        <begin position="83"/>
        <end position="93"/>
    </location>
</feature>
<dbReference type="EMBL" id="JABSTV010001246">
    <property type="protein sequence ID" value="KAH7976206.1"/>
    <property type="molecule type" value="Genomic_DNA"/>
</dbReference>
<feature type="compositionally biased region" description="Polar residues" evidence="1">
    <location>
        <begin position="27"/>
        <end position="41"/>
    </location>
</feature>
<evidence type="ECO:0000256" key="1">
    <source>
        <dbReference type="SAM" id="MobiDB-lite"/>
    </source>
</evidence>
<dbReference type="VEuPathDB" id="VectorBase:RSAN_046727"/>
<dbReference type="PROSITE" id="PS51257">
    <property type="entry name" value="PROKAR_LIPOPROTEIN"/>
    <property type="match status" value="1"/>
</dbReference>
<feature type="region of interest" description="Disordered" evidence="1">
    <location>
        <begin position="213"/>
        <end position="268"/>
    </location>
</feature>
<feature type="compositionally biased region" description="Polar residues" evidence="1">
    <location>
        <begin position="103"/>
        <end position="114"/>
    </location>
</feature>
<accession>A0A9D4QE10</accession>
<protein>
    <recommendedName>
        <fullName evidence="4">Peptidase A2 domain-containing protein</fullName>
    </recommendedName>
</protein>
<reference evidence="2" key="2">
    <citation type="submission" date="2021-09" db="EMBL/GenBank/DDBJ databases">
        <authorList>
            <person name="Jia N."/>
            <person name="Wang J."/>
            <person name="Shi W."/>
            <person name="Du L."/>
            <person name="Sun Y."/>
            <person name="Zhan W."/>
            <person name="Jiang J."/>
            <person name="Wang Q."/>
            <person name="Zhang B."/>
            <person name="Ji P."/>
            <person name="Sakyi L.B."/>
            <person name="Cui X."/>
            <person name="Yuan T."/>
            <person name="Jiang B."/>
            <person name="Yang W."/>
            <person name="Lam T.T.-Y."/>
            <person name="Chang Q."/>
            <person name="Ding S."/>
            <person name="Wang X."/>
            <person name="Zhu J."/>
            <person name="Ruan X."/>
            <person name="Zhao L."/>
            <person name="Wei J."/>
            <person name="Que T."/>
            <person name="Du C."/>
            <person name="Cheng J."/>
            <person name="Dai P."/>
            <person name="Han X."/>
            <person name="Huang E."/>
            <person name="Gao Y."/>
            <person name="Liu J."/>
            <person name="Shao H."/>
            <person name="Ye R."/>
            <person name="Li L."/>
            <person name="Wei W."/>
            <person name="Wang X."/>
            <person name="Wang C."/>
            <person name="Huo Q."/>
            <person name="Li W."/>
            <person name="Guo W."/>
            <person name="Chen H."/>
            <person name="Chen S."/>
            <person name="Zhou L."/>
            <person name="Zhou L."/>
            <person name="Ni X."/>
            <person name="Tian J."/>
            <person name="Zhou Y."/>
            <person name="Sheng Y."/>
            <person name="Liu T."/>
            <person name="Pan Y."/>
            <person name="Xia L."/>
            <person name="Li J."/>
            <person name="Zhao F."/>
            <person name="Cao W."/>
        </authorList>
    </citation>
    <scope>NUCLEOTIDE SEQUENCE</scope>
    <source>
        <strain evidence="2">Rsan-2018</strain>
        <tissue evidence="2">Larvae</tissue>
    </source>
</reference>
<evidence type="ECO:0000313" key="3">
    <source>
        <dbReference type="Proteomes" id="UP000821837"/>
    </source>
</evidence>
<name>A0A9D4QE10_RHISA</name>
<keyword evidence="3" id="KW-1185">Reference proteome</keyword>
<evidence type="ECO:0008006" key="4">
    <source>
        <dbReference type="Google" id="ProtNLM"/>
    </source>
</evidence>
<comment type="caution">
    <text evidence="2">The sequence shown here is derived from an EMBL/GenBank/DDBJ whole genome shotgun (WGS) entry which is preliminary data.</text>
</comment>
<dbReference type="AlphaFoldDB" id="A0A9D4QE10"/>